<keyword evidence="3" id="KW-1185">Reference proteome</keyword>
<comment type="caution">
    <text evidence="2">The sequence shown here is derived from an EMBL/GenBank/DDBJ whole genome shotgun (WGS) entry which is preliminary data.</text>
</comment>
<sequence length="497" mass="56474">MKSFKQIFKGNKDKSTKTERRRTLHTFEKSVDFKESEMQSGNVFQGLDYWNTGARSCINVNNPKKIHFTLSTQTIQCRKDEVEETKKRNFIATAFKKCKKHIMSRVSKYNIPGISTNKQPKLAKNISITALHSLNIALKVDEKENPPMYIPATLINTETVVVNESPRPESIGSHLSNSLVRNFSFEYDTFMEPIEYTRGGIPATIINDENYAILEGPRHDSVISQSSNSTHSDFSYTDDDSTGPRGNGGYGGKDCNREIQEEVVYKRVAGRISGQHLCERFSKFSVDSEPKSFGKQNNNTRKRLCQFPEIRRVEFLEHIIGEQNCFIDDNTSYQQSLVSNFYPSPDLCRFPSSDSYTSMESCTGINLFDQNNNVNINTKSFNTTSTSSGETDNYYENSVFNGIYTDAAIGFQQEITVATQQQKDTNGKCNENKYRTDTTFKKSVFSYNANYRQHNNTLQKKKTNGDIASSSSNNSSSSYVRNDNKKPKLGLFRFGKK</sequence>
<name>A0A2T9Z373_9FUNG</name>
<dbReference type="AlphaFoldDB" id="A0A2T9Z373"/>
<protein>
    <submittedName>
        <fullName evidence="2">Uncharacterized protein</fullName>
    </submittedName>
</protein>
<evidence type="ECO:0000256" key="1">
    <source>
        <dbReference type="SAM" id="MobiDB-lite"/>
    </source>
</evidence>
<gene>
    <name evidence="2" type="ORF">BB559_001048</name>
</gene>
<feature type="region of interest" description="Disordered" evidence="1">
    <location>
        <begin position="222"/>
        <end position="254"/>
    </location>
</feature>
<organism evidence="2 3">
    <name type="scientific">Furculomyces boomerangus</name>
    <dbReference type="NCBI Taxonomy" id="61424"/>
    <lineage>
        <taxon>Eukaryota</taxon>
        <taxon>Fungi</taxon>
        <taxon>Fungi incertae sedis</taxon>
        <taxon>Zoopagomycota</taxon>
        <taxon>Kickxellomycotina</taxon>
        <taxon>Harpellomycetes</taxon>
        <taxon>Harpellales</taxon>
        <taxon>Harpellaceae</taxon>
        <taxon>Furculomyces</taxon>
    </lineage>
</organism>
<dbReference type="Proteomes" id="UP000245699">
    <property type="component" value="Unassembled WGS sequence"/>
</dbReference>
<proteinExistence type="predicted"/>
<evidence type="ECO:0000313" key="3">
    <source>
        <dbReference type="Proteomes" id="UP000245699"/>
    </source>
</evidence>
<evidence type="ECO:0000313" key="2">
    <source>
        <dbReference type="EMBL" id="PVU99037.1"/>
    </source>
</evidence>
<dbReference type="EMBL" id="MBFT01000055">
    <property type="protein sequence ID" value="PVU99037.1"/>
    <property type="molecule type" value="Genomic_DNA"/>
</dbReference>
<accession>A0A2T9Z373</accession>
<feature type="region of interest" description="Disordered" evidence="1">
    <location>
        <begin position="1"/>
        <end position="20"/>
    </location>
</feature>
<feature type="compositionally biased region" description="Polar residues" evidence="1">
    <location>
        <begin position="222"/>
        <end position="235"/>
    </location>
</feature>
<feature type="region of interest" description="Disordered" evidence="1">
    <location>
        <begin position="462"/>
        <end position="497"/>
    </location>
</feature>
<feature type="compositionally biased region" description="Low complexity" evidence="1">
    <location>
        <begin position="469"/>
        <end position="478"/>
    </location>
</feature>
<reference evidence="2 3" key="1">
    <citation type="journal article" date="2018" name="MBio">
        <title>Comparative Genomics Reveals the Core Gene Toolbox for the Fungus-Insect Symbiosis.</title>
        <authorList>
            <person name="Wang Y."/>
            <person name="Stata M."/>
            <person name="Wang W."/>
            <person name="Stajich J.E."/>
            <person name="White M.M."/>
            <person name="Moncalvo J.M."/>
        </authorList>
    </citation>
    <scope>NUCLEOTIDE SEQUENCE [LARGE SCALE GENOMIC DNA]</scope>
    <source>
        <strain evidence="2 3">AUS-77-4</strain>
    </source>
</reference>